<proteinExistence type="predicted"/>
<dbReference type="Proteomes" id="UP000007431">
    <property type="component" value="Unassembled WGS sequence"/>
</dbReference>
<feature type="non-terminal residue" evidence="3">
    <location>
        <position position="136"/>
    </location>
</feature>
<dbReference type="GO" id="GO:0004540">
    <property type="term" value="F:RNA nuclease activity"/>
    <property type="evidence" value="ECO:0007669"/>
    <property type="project" value="InterPro"/>
</dbReference>
<sequence length="136" mass="14584">MLQGDLMAFALDNPAPATVIIISADRDFAYAASVLRQRRYNVVMISHSNPRPNLWLTSQAIDCYDWKKDVLHVEERATTIPTILGKSVPTHAEVLAQCLAPIPSTTGANPSTVTTSRAPVPPVAAPQAVAKTADPP</sequence>
<dbReference type="Pfam" id="PF01936">
    <property type="entry name" value="NYN"/>
    <property type="match status" value="1"/>
</dbReference>
<dbReference type="GeneID" id="9597374"/>
<dbReference type="VEuPathDB" id="FungiDB:SCHCODRAFT_02661524"/>
<dbReference type="KEGG" id="scm:SCHCO_02661524"/>
<feature type="region of interest" description="Disordered" evidence="1">
    <location>
        <begin position="103"/>
        <end position="136"/>
    </location>
</feature>
<dbReference type="GO" id="GO:1905762">
    <property type="term" value="F:CCR4-NOT complex binding"/>
    <property type="evidence" value="ECO:0007669"/>
    <property type="project" value="TreeGrafter"/>
</dbReference>
<dbReference type="InterPro" id="IPR021139">
    <property type="entry name" value="NYN"/>
</dbReference>
<dbReference type="GO" id="GO:0005777">
    <property type="term" value="C:peroxisome"/>
    <property type="evidence" value="ECO:0007669"/>
    <property type="project" value="InterPro"/>
</dbReference>
<dbReference type="InParanoid" id="D8PWH2"/>
<evidence type="ECO:0000313" key="3">
    <source>
        <dbReference type="EMBL" id="EFJ00209.1"/>
    </source>
</evidence>
<dbReference type="PANTHER" id="PTHR14379">
    <property type="entry name" value="LIMKAIN B LKAP"/>
    <property type="match status" value="1"/>
</dbReference>
<accession>D8PWH2</accession>
<gene>
    <name evidence="3" type="ORF">SCHCODRAFT_256068</name>
</gene>
<organism evidence="4">
    <name type="scientific">Schizophyllum commune (strain H4-8 / FGSC 9210)</name>
    <name type="common">Split gill fungus</name>
    <dbReference type="NCBI Taxonomy" id="578458"/>
    <lineage>
        <taxon>Eukaryota</taxon>
        <taxon>Fungi</taxon>
        <taxon>Dikarya</taxon>
        <taxon>Basidiomycota</taxon>
        <taxon>Agaricomycotina</taxon>
        <taxon>Agaricomycetes</taxon>
        <taxon>Agaricomycetidae</taxon>
        <taxon>Agaricales</taxon>
        <taxon>Schizophyllaceae</taxon>
        <taxon>Schizophyllum</taxon>
    </lineage>
</organism>
<dbReference type="Gene3D" id="3.40.50.1010">
    <property type="entry name" value="5'-nuclease"/>
    <property type="match status" value="1"/>
</dbReference>
<dbReference type="InterPro" id="IPR024768">
    <property type="entry name" value="Marf1"/>
</dbReference>
<dbReference type="AlphaFoldDB" id="D8PWH2"/>
<evidence type="ECO:0000256" key="1">
    <source>
        <dbReference type="SAM" id="MobiDB-lite"/>
    </source>
</evidence>
<evidence type="ECO:0000259" key="2">
    <source>
        <dbReference type="Pfam" id="PF01936"/>
    </source>
</evidence>
<reference evidence="3 4" key="1">
    <citation type="journal article" date="2010" name="Nat. Biotechnol.">
        <title>Genome sequence of the model mushroom Schizophyllum commune.</title>
        <authorList>
            <person name="Ohm R.A."/>
            <person name="de Jong J.F."/>
            <person name="Lugones L.G."/>
            <person name="Aerts A."/>
            <person name="Kothe E."/>
            <person name="Stajich J.E."/>
            <person name="de Vries R.P."/>
            <person name="Record E."/>
            <person name="Levasseur A."/>
            <person name="Baker S.E."/>
            <person name="Bartholomew K.A."/>
            <person name="Coutinho P.M."/>
            <person name="Erdmann S."/>
            <person name="Fowler T.J."/>
            <person name="Gathman A.C."/>
            <person name="Lombard V."/>
            <person name="Henrissat B."/>
            <person name="Knabe N."/>
            <person name="Kuees U."/>
            <person name="Lilly W.W."/>
            <person name="Lindquist E."/>
            <person name="Lucas S."/>
            <person name="Magnuson J.K."/>
            <person name="Piumi F."/>
            <person name="Raudaskoski M."/>
            <person name="Salamov A."/>
            <person name="Schmutz J."/>
            <person name="Schwarze F.W.M.R."/>
            <person name="vanKuyk P.A."/>
            <person name="Horton J.S."/>
            <person name="Grigoriev I.V."/>
            <person name="Woesten H.A.B."/>
        </authorList>
    </citation>
    <scope>NUCLEOTIDE SEQUENCE [LARGE SCALE GENOMIC DNA]</scope>
    <source>
        <strain evidence="4">H4-8 / FGSC 9210</strain>
    </source>
</reference>
<dbReference type="EMBL" id="GL377303">
    <property type="protein sequence ID" value="EFJ00209.1"/>
    <property type="molecule type" value="Genomic_DNA"/>
</dbReference>
<feature type="compositionally biased region" description="Low complexity" evidence="1">
    <location>
        <begin position="125"/>
        <end position="136"/>
    </location>
</feature>
<dbReference type="OrthoDB" id="549353at2759"/>
<name>D8PWH2_SCHCM</name>
<dbReference type="PANTHER" id="PTHR14379:SF3">
    <property type="entry name" value="MEIOSIS REGULATOR AND MRNA STABILITY FACTOR 1"/>
    <property type="match status" value="1"/>
</dbReference>
<keyword evidence="4" id="KW-1185">Reference proteome</keyword>
<evidence type="ECO:0000313" key="4">
    <source>
        <dbReference type="Proteomes" id="UP000007431"/>
    </source>
</evidence>
<dbReference type="HOGENOM" id="CLU_1880465_0_0_1"/>
<protein>
    <submittedName>
        <fullName evidence="3">Expressed protein</fullName>
    </submittedName>
</protein>
<feature type="domain" description="NYN" evidence="2">
    <location>
        <begin position="2"/>
        <end position="47"/>
    </location>
</feature>
<dbReference type="GO" id="GO:0010468">
    <property type="term" value="P:regulation of gene expression"/>
    <property type="evidence" value="ECO:0007669"/>
    <property type="project" value="InterPro"/>
</dbReference>